<protein>
    <recommendedName>
        <fullName evidence="2">Putative 4-hydroxy-4-methyl-2-oxoglutarate aldolase</fullName>
    </recommendedName>
    <alternativeName>
        <fullName evidence="3">Regulator of ribonuclease activity homolog</fullName>
    </alternativeName>
    <alternativeName>
        <fullName evidence="4">RraA-like protein</fullName>
    </alternativeName>
</protein>
<feature type="binding site" evidence="5">
    <location>
        <position position="81"/>
    </location>
    <ligand>
        <name>Mg(2+)</name>
        <dbReference type="ChEBI" id="CHEBI:18420"/>
    </ligand>
</feature>
<organism evidence="6 7">
    <name type="scientific">Fertoeibacter niger</name>
    <dbReference type="NCBI Taxonomy" id="2656921"/>
    <lineage>
        <taxon>Bacteria</taxon>
        <taxon>Pseudomonadati</taxon>
        <taxon>Pseudomonadota</taxon>
        <taxon>Alphaproteobacteria</taxon>
        <taxon>Rhodobacterales</taxon>
        <taxon>Paracoccaceae</taxon>
        <taxon>Fertoeibacter</taxon>
    </lineage>
</organism>
<name>A0A8X8GWL7_9RHOB</name>
<dbReference type="GO" id="GO:0046872">
    <property type="term" value="F:metal ion binding"/>
    <property type="evidence" value="ECO:0007669"/>
    <property type="project" value="UniProtKB-KW"/>
</dbReference>
<feature type="binding site" evidence="5">
    <location>
        <position position="80"/>
    </location>
    <ligand>
        <name>substrate</name>
    </ligand>
</feature>
<feature type="binding site" evidence="5">
    <location>
        <begin position="58"/>
        <end position="61"/>
    </location>
    <ligand>
        <name>substrate</name>
    </ligand>
</feature>
<keyword evidence="7" id="KW-1185">Reference proteome</keyword>
<evidence type="ECO:0000256" key="1">
    <source>
        <dbReference type="ARBA" id="ARBA00001968"/>
    </source>
</evidence>
<dbReference type="PANTHER" id="PTHR33254">
    <property type="entry name" value="4-HYDROXY-4-METHYL-2-OXOGLUTARATE ALDOLASE 3-RELATED"/>
    <property type="match status" value="1"/>
</dbReference>
<evidence type="ECO:0000256" key="2">
    <source>
        <dbReference type="ARBA" id="ARBA00016549"/>
    </source>
</evidence>
<dbReference type="CDD" id="cd16841">
    <property type="entry name" value="RraA_family"/>
    <property type="match status" value="1"/>
</dbReference>
<comment type="cofactor">
    <cofactor evidence="1">
        <name>a divalent metal cation</name>
        <dbReference type="ChEBI" id="CHEBI:60240"/>
    </cofactor>
</comment>
<evidence type="ECO:0000313" key="6">
    <source>
        <dbReference type="EMBL" id="NUB44472.1"/>
    </source>
</evidence>
<dbReference type="Proteomes" id="UP000484076">
    <property type="component" value="Unassembled WGS sequence"/>
</dbReference>
<keyword evidence="5" id="KW-0479">Metal-binding</keyword>
<evidence type="ECO:0000256" key="3">
    <source>
        <dbReference type="ARBA" id="ARBA00029596"/>
    </source>
</evidence>
<gene>
    <name evidence="6" type="ORF">GEU84_008765</name>
</gene>
<evidence type="ECO:0000256" key="4">
    <source>
        <dbReference type="ARBA" id="ARBA00030169"/>
    </source>
</evidence>
<proteinExistence type="predicted"/>
<reference evidence="6" key="1">
    <citation type="submission" date="2020-05" db="EMBL/GenBank/DDBJ databases">
        <title>Fertoebacter nigrum gen. nov., sp. nov., a new member of the family Rhodobacteraceae.</title>
        <authorList>
            <person name="Szuroczki S."/>
            <person name="Abbaszade G."/>
            <person name="Buni D."/>
            <person name="Schumann P."/>
            <person name="Toth E."/>
        </authorList>
    </citation>
    <scope>NUCLEOTIDE SEQUENCE</scope>
    <source>
        <strain evidence="6">RG-N-1a</strain>
    </source>
</reference>
<dbReference type="Pfam" id="PF03737">
    <property type="entry name" value="RraA-like"/>
    <property type="match status" value="1"/>
</dbReference>
<comment type="caution">
    <text evidence="6">The sequence shown here is derived from an EMBL/GenBank/DDBJ whole genome shotgun (WGS) entry which is preliminary data.</text>
</comment>
<dbReference type="AlphaFoldDB" id="A0A8X8GWL7"/>
<dbReference type="PANTHER" id="PTHR33254:SF4">
    <property type="entry name" value="4-HYDROXY-4-METHYL-2-OXOGLUTARATE ALDOLASE 3-RELATED"/>
    <property type="match status" value="1"/>
</dbReference>
<dbReference type="SUPFAM" id="SSF89562">
    <property type="entry name" value="RraA-like"/>
    <property type="match status" value="1"/>
</dbReference>
<evidence type="ECO:0000313" key="7">
    <source>
        <dbReference type="Proteomes" id="UP000484076"/>
    </source>
</evidence>
<dbReference type="EMBL" id="WHUT02000004">
    <property type="protein sequence ID" value="NUB44472.1"/>
    <property type="molecule type" value="Genomic_DNA"/>
</dbReference>
<dbReference type="Gene3D" id="3.50.30.40">
    <property type="entry name" value="Ribonuclease E inhibitor RraA/RraA-like"/>
    <property type="match status" value="1"/>
</dbReference>
<dbReference type="InterPro" id="IPR005493">
    <property type="entry name" value="RraA/RraA-like"/>
</dbReference>
<accession>A0A8X8GWL7</accession>
<keyword evidence="5" id="KW-0460">Magnesium</keyword>
<sequence>MDAPLKALAPGMALAGPALTVRCLPGDNLALHLAMAQARGGEVLVVDYGGSLASGPFGEIMALACQQRGIAGMVIDGAVRDSAQIAALGFPVFARGLNIRGTVKRDRGQINVPVTIGGLAIAPGDIVLADADAIVTLAADDLPAALAAAAARAAREAVIMDRLRQGETTLSILGLNDGDRT</sequence>
<evidence type="ECO:0000256" key="5">
    <source>
        <dbReference type="PIRSR" id="PIRSR605493-1"/>
    </source>
</evidence>
<dbReference type="InterPro" id="IPR036704">
    <property type="entry name" value="RraA/RraA-like_sf"/>
</dbReference>
<comment type="cofactor">
    <cofactor evidence="5">
        <name>Mg(2+)</name>
        <dbReference type="ChEBI" id="CHEBI:18420"/>
    </cofactor>
</comment>